<accession>A0A063Y679</accession>
<comment type="caution">
    <text evidence="2">The sequence shown here is derived from an EMBL/GenBank/DDBJ whole genome shotgun (WGS) entry which is preliminary data.</text>
</comment>
<dbReference type="PANTHER" id="PTHR43798">
    <property type="entry name" value="MONOACYLGLYCEROL LIPASE"/>
    <property type="match status" value="1"/>
</dbReference>
<protein>
    <submittedName>
        <fullName evidence="2">D-(-)-3-hydroxybutyrate oligomer hydrolase</fullName>
    </submittedName>
</protein>
<dbReference type="STRING" id="267850.ADINL_0272"/>
<dbReference type="AlphaFoldDB" id="A0A063Y679"/>
<dbReference type="EMBL" id="JMSZ01000007">
    <property type="protein sequence ID" value="KDE41199.1"/>
    <property type="molecule type" value="Genomic_DNA"/>
</dbReference>
<dbReference type="InterPro" id="IPR050266">
    <property type="entry name" value="AB_hydrolase_sf"/>
</dbReference>
<dbReference type="InterPro" id="IPR000073">
    <property type="entry name" value="AB_hydrolase_1"/>
</dbReference>
<feature type="domain" description="AB hydrolase-1" evidence="1">
    <location>
        <begin position="28"/>
        <end position="275"/>
    </location>
</feature>
<evidence type="ECO:0000259" key="1">
    <source>
        <dbReference type="Pfam" id="PF12697"/>
    </source>
</evidence>
<dbReference type="SUPFAM" id="SSF53474">
    <property type="entry name" value="alpha/beta-Hydrolases"/>
    <property type="match status" value="1"/>
</dbReference>
<evidence type="ECO:0000313" key="3">
    <source>
        <dbReference type="Proteomes" id="UP000027318"/>
    </source>
</evidence>
<dbReference type="InterPro" id="IPR029058">
    <property type="entry name" value="AB_hydrolase_fold"/>
</dbReference>
<dbReference type="Pfam" id="PF12697">
    <property type="entry name" value="Abhydrolase_6"/>
    <property type="match status" value="1"/>
</dbReference>
<evidence type="ECO:0000313" key="2">
    <source>
        <dbReference type="EMBL" id="KDE41199.1"/>
    </source>
</evidence>
<keyword evidence="3" id="KW-1185">Reference proteome</keyword>
<keyword evidence="2" id="KW-0378">Hydrolase</keyword>
<gene>
    <name evidence="2" type="ORF">ADINL_0272</name>
</gene>
<proteinExistence type="predicted"/>
<dbReference type="GO" id="GO:0016787">
    <property type="term" value="F:hydrolase activity"/>
    <property type="evidence" value="ECO:0007669"/>
    <property type="project" value="UniProtKB-KW"/>
</dbReference>
<organism evidence="2 3">
    <name type="scientific">Nitrincola lacisaponensis</name>
    <dbReference type="NCBI Taxonomy" id="267850"/>
    <lineage>
        <taxon>Bacteria</taxon>
        <taxon>Pseudomonadati</taxon>
        <taxon>Pseudomonadota</taxon>
        <taxon>Gammaproteobacteria</taxon>
        <taxon>Oceanospirillales</taxon>
        <taxon>Oceanospirillaceae</taxon>
        <taxon>Nitrincola</taxon>
    </lineage>
</organism>
<dbReference type="PATRIC" id="fig|267850.7.peg.268"/>
<dbReference type="GO" id="GO:0016020">
    <property type="term" value="C:membrane"/>
    <property type="evidence" value="ECO:0007669"/>
    <property type="project" value="TreeGrafter"/>
</dbReference>
<name>A0A063Y679_9GAMM</name>
<reference evidence="2 3" key="1">
    <citation type="journal article" date="2005" name="Int. J. Syst. Evol. Microbiol.">
        <title>Nitrincola lacisaponensis gen. nov., sp. nov., a novel alkaliphilic bacterium isolated from an alkaline, saline lake.</title>
        <authorList>
            <person name="Dimitriu P.A."/>
            <person name="Shukla S.K."/>
            <person name="Conradt J."/>
            <person name="Marquez M.C."/>
            <person name="Ventosa A."/>
            <person name="Maglia A."/>
            <person name="Peyton B.M."/>
            <person name="Pinkart H.C."/>
            <person name="Mormile M.R."/>
        </authorList>
    </citation>
    <scope>NUCLEOTIDE SEQUENCE [LARGE SCALE GENOMIC DNA]</scope>
    <source>
        <strain evidence="2 3">4CA</strain>
    </source>
</reference>
<sequence length="288" mass="32599">MLPEHQFICCDGLEVHLTCWGHPQAPALVLWHGLTRTGRDFDELARNLSDRWYVICPDTPGRGLSQWSQTPEQDYILPRYVDIARQVLSALSISECVWIGTSMGGLIGMLLAAEEETPVRALLVNDVGPELPEDALQRIRTYISVQPVFRCLTALETWLKQVYVTFGPNSDAFWRRLAMTSSRRLPDGTFTLHYDPALVDAFQVPSADQPAPTLWPQWQAIRCPLMIIRGAESDLLLPATLQRMRTLQPQAEVMTLDGIGHAPTLVTDDQQRRVVQWLDQLSVRFPED</sequence>
<dbReference type="OrthoDB" id="9791366at2"/>
<dbReference type="Gene3D" id="3.40.50.1820">
    <property type="entry name" value="alpha/beta hydrolase"/>
    <property type="match status" value="1"/>
</dbReference>
<dbReference type="RefSeq" id="WP_036542955.1">
    <property type="nucleotide sequence ID" value="NZ_JMSZ01000007.1"/>
</dbReference>
<dbReference type="Proteomes" id="UP000027318">
    <property type="component" value="Unassembled WGS sequence"/>
</dbReference>
<dbReference type="PANTHER" id="PTHR43798:SF33">
    <property type="entry name" value="HYDROLASE, PUTATIVE (AFU_ORTHOLOGUE AFUA_2G14860)-RELATED"/>
    <property type="match status" value="1"/>
</dbReference>